<dbReference type="PANTHER" id="PTHR23354">
    <property type="entry name" value="NUCLEOLAR PROTEIN 7/ESTROGEN RECEPTOR COACTIVATOR-RELATED"/>
    <property type="match status" value="1"/>
</dbReference>
<organism evidence="3 4">
    <name type="scientific">Reticulomyxa filosa</name>
    <dbReference type="NCBI Taxonomy" id="46433"/>
    <lineage>
        <taxon>Eukaryota</taxon>
        <taxon>Sar</taxon>
        <taxon>Rhizaria</taxon>
        <taxon>Retaria</taxon>
        <taxon>Foraminifera</taxon>
        <taxon>Monothalamids</taxon>
        <taxon>Reticulomyxidae</taxon>
        <taxon>Reticulomyxa</taxon>
    </lineage>
</organism>
<keyword evidence="4" id="KW-1185">Reference proteome</keyword>
<feature type="compositionally biased region" description="Basic and acidic residues" evidence="1">
    <location>
        <begin position="109"/>
        <end position="128"/>
    </location>
</feature>
<sequence>MAAGWLKTLTNSTNAYSGGTQSLYTRLRRSGKSISEISEVIGEEIEVTVSRQEDVTRQINELNASLKQAVADRQELTFRIQTLDENRQFLFKQATELECSIQELEQKEEESKAELKKMEEKKERDEKSIRKVEQSLKGVSELRESMKEKIPKMEDTYNQLVQSLADLKREHDKLSEEIAVLMAQKSEAKAKLLSHAAAAAAAATMTTTSPLTSHPLVTQSKTISTSMSPNPNPSDDLNSNHTSAEQPITVDHDQVPASTTSTSTITDTVTARMISESKHDTNNKNDNNNDNNDEQQQQQWHIWIDKLDKEMEQKNALLGKLLLDQAAKEKEVSYLRDTLQLHRQTRDSLEESQHAWLEQRDRTTEELSSITVQSNELVRTLAALDADKAKRRHEFAEIQAALVNLSAKKTQFINTIKLFMEHEKETNEHVKVLHRNNLNLKARQLQLAQDLERLQLEKEKELEREKEKQMALLEEQKAKEQQGEHKIEEDTHQKKEEEEEEDHSHDMTCTVVRRDNLLDGCGLLALSSTRLTFSPVATNGQSENEMRSNAVEMNVASEIVVTEYMDTTGKKQNKSSEKHATHILKIITRKDVVYLFEAVDDRDNEQLFAISERLKMIRGCNVSISISLTLEQSDILEIVKLKEIMRRCPARTKLWNWKKCYSTELHGISMITFYDRCAHADESILLLKDTNHCIFGAFVDAPWISSDEYRGSIDCFVWKFDQEGGLCVYKPSGSHPYYVRSDMSSITIGGGECPALYLDSNLNFGRTDKCPTFDSPPLTTDNFAVLCLEIYGVE</sequence>
<feature type="compositionally biased region" description="Low complexity" evidence="1">
    <location>
        <begin position="226"/>
        <end position="240"/>
    </location>
</feature>
<feature type="compositionally biased region" description="Low complexity" evidence="1">
    <location>
        <begin position="284"/>
        <end position="297"/>
    </location>
</feature>
<dbReference type="Proteomes" id="UP000023152">
    <property type="component" value="Unassembled WGS sequence"/>
</dbReference>
<dbReference type="EMBL" id="ASPP01013750">
    <property type="protein sequence ID" value="ETO19356.1"/>
    <property type="molecule type" value="Genomic_DNA"/>
</dbReference>
<dbReference type="InterPro" id="IPR006571">
    <property type="entry name" value="TLDc_dom"/>
</dbReference>
<feature type="domain" description="TLDc" evidence="2">
    <location>
        <begin position="634"/>
        <end position="794"/>
    </location>
</feature>
<evidence type="ECO:0000259" key="2">
    <source>
        <dbReference type="PROSITE" id="PS51886"/>
    </source>
</evidence>
<comment type="caution">
    <text evidence="3">The sequence shown here is derived from an EMBL/GenBank/DDBJ whole genome shotgun (WGS) entry which is preliminary data.</text>
</comment>
<dbReference type="PROSITE" id="PS51886">
    <property type="entry name" value="TLDC"/>
    <property type="match status" value="1"/>
</dbReference>
<feature type="region of interest" description="Disordered" evidence="1">
    <location>
        <begin position="108"/>
        <end position="128"/>
    </location>
</feature>
<gene>
    <name evidence="3" type="ORF">RFI_17874</name>
</gene>
<evidence type="ECO:0000313" key="3">
    <source>
        <dbReference type="EMBL" id="ETO19356.1"/>
    </source>
</evidence>
<dbReference type="OrthoDB" id="26679at2759"/>
<accession>X6MZX8</accession>
<feature type="region of interest" description="Disordered" evidence="1">
    <location>
        <begin position="476"/>
        <end position="507"/>
    </location>
</feature>
<proteinExistence type="predicted"/>
<feature type="region of interest" description="Disordered" evidence="1">
    <location>
        <begin position="276"/>
        <end position="297"/>
    </location>
</feature>
<dbReference type="Pfam" id="PF07534">
    <property type="entry name" value="TLD"/>
    <property type="match status" value="1"/>
</dbReference>
<dbReference type="SMART" id="SM00584">
    <property type="entry name" value="TLDc"/>
    <property type="match status" value="1"/>
</dbReference>
<feature type="region of interest" description="Disordered" evidence="1">
    <location>
        <begin position="220"/>
        <end position="243"/>
    </location>
</feature>
<reference evidence="3 4" key="1">
    <citation type="journal article" date="2013" name="Curr. Biol.">
        <title>The Genome of the Foraminiferan Reticulomyxa filosa.</title>
        <authorList>
            <person name="Glockner G."/>
            <person name="Hulsmann N."/>
            <person name="Schleicher M."/>
            <person name="Noegel A.A."/>
            <person name="Eichinger L."/>
            <person name="Gallinger C."/>
            <person name="Pawlowski J."/>
            <person name="Sierra R."/>
            <person name="Euteneuer U."/>
            <person name="Pillet L."/>
            <person name="Moustafa A."/>
            <person name="Platzer M."/>
            <person name="Groth M."/>
            <person name="Szafranski K."/>
            <person name="Schliwa M."/>
        </authorList>
    </citation>
    <scope>NUCLEOTIDE SEQUENCE [LARGE SCALE GENOMIC DNA]</scope>
</reference>
<evidence type="ECO:0000313" key="4">
    <source>
        <dbReference type="Proteomes" id="UP000023152"/>
    </source>
</evidence>
<dbReference type="AlphaFoldDB" id="X6MZX8"/>
<protein>
    <submittedName>
        <fullName evidence="3">Oxidation resistance 1-like protein</fullName>
    </submittedName>
</protein>
<name>X6MZX8_RETFI</name>
<evidence type="ECO:0000256" key="1">
    <source>
        <dbReference type="SAM" id="MobiDB-lite"/>
    </source>
</evidence>